<dbReference type="SUPFAM" id="SSF63862">
    <property type="entry name" value="Thiamin pyrophosphokinase, substrate-binding domain"/>
    <property type="match status" value="1"/>
</dbReference>
<comment type="similarity">
    <text evidence="2 7">Belongs to the thiamine pyrophosphokinase family.</text>
</comment>
<evidence type="ECO:0000256" key="4">
    <source>
        <dbReference type="ARBA" id="ARBA00022741"/>
    </source>
</evidence>
<evidence type="ECO:0000256" key="5">
    <source>
        <dbReference type="ARBA" id="ARBA00022777"/>
    </source>
</evidence>
<evidence type="ECO:0000256" key="6">
    <source>
        <dbReference type="ARBA" id="ARBA00022840"/>
    </source>
</evidence>
<gene>
    <name evidence="11" type="ORF">K452DRAFT_287821</name>
</gene>
<dbReference type="InterPro" id="IPR006282">
    <property type="entry name" value="Thi_PPkinase"/>
</dbReference>
<dbReference type="Pfam" id="PF04263">
    <property type="entry name" value="TPK_catalytic"/>
    <property type="match status" value="1"/>
</dbReference>
<dbReference type="GO" id="GO:0030975">
    <property type="term" value="F:thiamine binding"/>
    <property type="evidence" value="ECO:0007669"/>
    <property type="project" value="UniProtKB-UniRule"/>
</dbReference>
<dbReference type="GO" id="GO:0016301">
    <property type="term" value="F:kinase activity"/>
    <property type="evidence" value="ECO:0007669"/>
    <property type="project" value="UniProtKB-UniRule"/>
</dbReference>
<dbReference type="GO" id="GO:0006772">
    <property type="term" value="P:thiamine metabolic process"/>
    <property type="evidence" value="ECO:0007669"/>
    <property type="project" value="InterPro"/>
</dbReference>
<dbReference type="Gene3D" id="3.40.50.10240">
    <property type="entry name" value="Thiamin pyrophosphokinase, catalytic domain"/>
    <property type="match status" value="1"/>
</dbReference>
<name>A0A6A6BCI7_9PEZI</name>
<dbReference type="EMBL" id="ML995486">
    <property type="protein sequence ID" value="KAF2141850.1"/>
    <property type="molecule type" value="Genomic_DNA"/>
</dbReference>
<keyword evidence="3 7" id="KW-0808">Transferase</keyword>
<evidence type="ECO:0000256" key="1">
    <source>
        <dbReference type="ARBA" id="ARBA00005078"/>
    </source>
</evidence>
<feature type="region of interest" description="Disordered" evidence="8">
    <location>
        <begin position="145"/>
        <end position="173"/>
    </location>
</feature>
<evidence type="ECO:0000256" key="7">
    <source>
        <dbReference type="PIRNR" id="PIRNR031057"/>
    </source>
</evidence>
<sequence length="304" mass="33131">MSPPPTHRFDPARFLTPKPLAGGAPALVILNQPVPRLDVFERLWTHAAYRLCADGGANRLFDMCDDPSNTKSNGHHEEDAAAAGCRERFLPSVIHGDLDSLRDDVRDWYASRGVPISRDLDQYSTDFGKAIKKVTVEHCNRTAGAGQTKNGCTESRDGAAGQEHTANGVEQDGSGDAGTDILILCTLAGRVDQGLGLLYEMLRTHNQHNALRLWLFSESSVSFILPPGENRIAVRAGFFTENVGILPAFGPATISTSGLEWDVSDWYTCVTGNVSTSNHVKAEEVVVRTDASVLFTIEREERLP</sequence>
<keyword evidence="4 7" id="KW-0547">Nucleotide-binding</keyword>
<dbReference type="InterPro" id="IPR007373">
    <property type="entry name" value="Thiamin_PyroPKinase_B1-bd"/>
</dbReference>
<feature type="domain" description="Thiamin pyrophosphokinase catalytic" evidence="9">
    <location>
        <begin position="40"/>
        <end position="208"/>
    </location>
</feature>
<keyword evidence="12" id="KW-1185">Reference proteome</keyword>
<dbReference type="AlphaFoldDB" id="A0A6A6BCI7"/>
<dbReference type="GO" id="GO:0009229">
    <property type="term" value="P:thiamine diphosphate biosynthetic process"/>
    <property type="evidence" value="ECO:0007669"/>
    <property type="project" value="UniProtKB-UniRule"/>
</dbReference>
<evidence type="ECO:0000256" key="8">
    <source>
        <dbReference type="SAM" id="MobiDB-lite"/>
    </source>
</evidence>
<dbReference type="PANTHER" id="PTHR13622:SF8">
    <property type="entry name" value="THIAMIN PYROPHOSPHOKINASE 1"/>
    <property type="match status" value="1"/>
</dbReference>
<dbReference type="GeneID" id="54298036"/>
<evidence type="ECO:0000256" key="2">
    <source>
        <dbReference type="ARBA" id="ARBA00006785"/>
    </source>
</evidence>
<dbReference type="OrthoDB" id="25149at2759"/>
<evidence type="ECO:0000256" key="3">
    <source>
        <dbReference type="ARBA" id="ARBA00022679"/>
    </source>
</evidence>
<dbReference type="Pfam" id="PF04265">
    <property type="entry name" value="TPK_B1_binding"/>
    <property type="match status" value="1"/>
</dbReference>
<protein>
    <recommendedName>
        <fullName evidence="7">Thiamine pyrophosphokinase</fullName>
        <ecNumber evidence="7">2.7.6.2</ecNumber>
    </recommendedName>
</protein>
<comment type="catalytic activity">
    <reaction evidence="7">
        <text>thiamine + ATP = thiamine diphosphate + AMP + H(+)</text>
        <dbReference type="Rhea" id="RHEA:11576"/>
        <dbReference type="ChEBI" id="CHEBI:15378"/>
        <dbReference type="ChEBI" id="CHEBI:18385"/>
        <dbReference type="ChEBI" id="CHEBI:30616"/>
        <dbReference type="ChEBI" id="CHEBI:58937"/>
        <dbReference type="ChEBI" id="CHEBI:456215"/>
    </reaction>
</comment>
<dbReference type="RefSeq" id="XP_033397562.1">
    <property type="nucleotide sequence ID" value="XM_033540540.1"/>
</dbReference>
<dbReference type="InterPro" id="IPR036371">
    <property type="entry name" value="TPK_B1-bd_sf"/>
</dbReference>
<evidence type="ECO:0000313" key="11">
    <source>
        <dbReference type="EMBL" id="KAF2141850.1"/>
    </source>
</evidence>
<dbReference type="CDD" id="cd07995">
    <property type="entry name" value="TPK"/>
    <property type="match status" value="1"/>
</dbReference>
<keyword evidence="6 7" id="KW-0067">ATP-binding</keyword>
<comment type="pathway">
    <text evidence="1 7">Cofactor biosynthesis; thiamine diphosphate biosynthesis; thiamine diphosphate from thiamine: step 1/1.</text>
</comment>
<evidence type="ECO:0000259" key="10">
    <source>
        <dbReference type="Pfam" id="PF04265"/>
    </source>
</evidence>
<dbReference type="InterPro" id="IPR007371">
    <property type="entry name" value="TPK_catalytic"/>
</dbReference>
<dbReference type="PIRSF" id="PIRSF031057">
    <property type="entry name" value="Thiamin_pyrophosphokinase"/>
    <property type="match status" value="1"/>
</dbReference>
<reference evidence="11" key="1">
    <citation type="journal article" date="2020" name="Stud. Mycol.">
        <title>101 Dothideomycetes genomes: a test case for predicting lifestyles and emergence of pathogens.</title>
        <authorList>
            <person name="Haridas S."/>
            <person name="Albert R."/>
            <person name="Binder M."/>
            <person name="Bloem J."/>
            <person name="Labutti K."/>
            <person name="Salamov A."/>
            <person name="Andreopoulos B."/>
            <person name="Baker S."/>
            <person name="Barry K."/>
            <person name="Bills G."/>
            <person name="Bluhm B."/>
            <person name="Cannon C."/>
            <person name="Castanera R."/>
            <person name="Culley D."/>
            <person name="Daum C."/>
            <person name="Ezra D."/>
            <person name="Gonzalez J."/>
            <person name="Henrissat B."/>
            <person name="Kuo A."/>
            <person name="Liang C."/>
            <person name="Lipzen A."/>
            <person name="Lutzoni F."/>
            <person name="Magnuson J."/>
            <person name="Mondo S."/>
            <person name="Nolan M."/>
            <person name="Ohm R."/>
            <person name="Pangilinan J."/>
            <person name="Park H.-J."/>
            <person name="Ramirez L."/>
            <person name="Alfaro M."/>
            <person name="Sun H."/>
            <person name="Tritt A."/>
            <person name="Yoshinaga Y."/>
            <person name="Zwiers L.-H."/>
            <person name="Turgeon B."/>
            <person name="Goodwin S."/>
            <person name="Spatafora J."/>
            <person name="Crous P."/>
            <person name="Grigoriev I."/>
        </authorList>
    </citation>
    <scope>NUCLEOTIDE SEQUENCE</scope>
    <source>
        <strain evidence="11">CBS 121167</strain>
    </source>
</reference>
<evidence type="ECO:0000259" key="9">
    <source>
        <dbReference type="Pfam" id="PF04263"/>
    </source>
</evidence>
<dbReference type="Proteomes" id="UP000799438">
    <property type="component" value="Unassembled WGS sequence"/>
</dbReference>
<organism evidence="11 12">
    <name type="scientific">Aplosporella prunicola CBS 121167</name>
    <dbReference type="NCBI Taxonomy" id="1176127"/>
    <lineage>
        <taxon>Eukaryota</taxon>
        <taxon>Fungi</taxon>
        <taxon>Dikarya</taxon>
        <taxon>Ascomycota</taxon>
        <taxon>Pezizomycotina</taxon>
        <taxon>Dothideomycetes</taxon>
        <taxon>Dothideomycetes incertae sedis</taxon>
        <taxon>Botryosphaeriales</taxon>
        <taxon>Aplosporellaceae</taxon>
        <taxon>Aplosporella</taxon>
    </lineage>
</organism>
<feature type="domain" description="Thiamin pyrophosphokinase thiamin-binding" evidence="10">
    <location>
        <begin position="230"/>
        <end position="294"/>
    </location>
</feature>
<dbReference type="GO" id="GO:0004788">
    <property type="term" value="F:thiamine diphosphokinase activity"/>
    <property type="evidence" value="ECO:0007669"/>
    <property type="project" value="UniProtKB-UniRule"/>
</dbReference>
<keyword evidence="5 7" id="KW-0418">Kinase</keyword>
<evidence type="ECO:0000313" key="12">
    <source>
        <dbReference type="Proteomes" id="UP000799438"/>
    </source>
</evidence>
<dbReference type="GO" id="GO:0005524">
    <property type="term" value="F:ATP binding"/>
    <property type="evidence" value="ECO:0007669"/>
    <property type="project" value="UniProtKB-UniRule"/>
</dbReference>
<accession>A0A6A6BCI7</accession>
<dbReference type="SUPFAM" id="SSF63999">
    <property type="entry name" value="Thiamin pyrophosphokinase, catalytic domain"/>
    <property type="match status" value="1"/>
</dbReference>
<proteinExistence type="inferred from homology"/>
<dbReference type="InterPro" id="IPR016966">
    <property type="entry name" value="Thiamin_pyrophosphokinase_euk"/>
</dbReference>
<dbReference type="UniPathway" id="UPA00060">
    <property type="reaction ID" value="UER00597"/>
</dbReference>
<dbReference type="PANTHER" id="PTHR13622">
    <property type="entry name" value="THIAMIN PYROPHOSPHOKINASE"/>
    <property type="match status" value="1"/>
</dbReference>
<dbReference type="EC" id="2.7.6.2" evidence="7"/>
<dbReference type="InterPro" id="IPR036759">
    <property type="entry name" value="TPK_catalytic_sf"/>
</dbReference>